<organism evidence="2 3">
    <name type="scientific">Hungatella hominis</name>
    <dbReference type="NCBI Taxonomy" id="2763050"/>
    <lineage>
        <taxon>Bacteria</taxon>
        <taxon>Bacillati</taxon>
        <taxon>Bacillota</taxon>
        <taxon>Clostridia</taxon>
        <taxon>Lachnospirales</taxon>
        <taxon>Lachnospiraceae</taxon>
        <taxon>Hungatella</taxon>
    </lineage>
</organism>
<dbReference type="EMBL" id="JACOPB010000059">
    <property type="protein sequence ID" value="MBC5712572.1"/>
    <property type="molecule type" value="Genomic_DNA"/>
</dbReference>
<evidence type="ECO:0000259" key="1">
    <source>
        <dbReference type="Pfam" id="PF13754"/>
    </source>
</evidence>
<proteinExistence type="predicted"/>
<dbReference type="RefSeq" id="WP_187024964.1">
    <property type="nucleotide sequence ID" value="NZ_JACOPB010000059.1"/>
</dbReference>
<feature type="domain" description="Ig-like" evidence="1">
    <location>
        <begin position="3"/>
        <end position="87"/>
    </location>
</feature>
<keyword evidence="3" id="KW-1185">Reference proteome</keyword>
<evidence type="ECO:0000313" key="2">
    <source>
        <dbReference type="EMBL" id="MBC5712572.1"/>
    </source>
</evidence>
<accession>A0ABR7HHF1</accession>
<comment type="caution">
    <text evidence="2">The sequence shown here is derived from an EMBL/GenBank/DDBJ whole genome shotgun (WGS) entry which is preliminary data.</text>
</comment>
<sequence>MAVARVFGRVDGAEVILQQAGGDRWNVPVPLDIDGDYVVEIMVEDEAGNQTYLSKMLYTVDAGNICIHALPLPKYIFDLLQVPYQMESQFTRYLFTRLIPICQEVAL</sequence>
<name>A0ABR7HHF1_9FIRM</name>
<dbReference type="InterPro" id="IPR022038">
    <property type="entry name" value="Ig-like_bact"/>
</dbReference>
<reference evidence="2 3" key="1">
    <citation type="submission" date="2020-08" db="EMBL/GenBank/DDBJ databases">
        <title>Genome public.</title>
        <authorList>
            <person name="Liu C."/>
            <person name="Sun Q."/>
        </authorList>
    </citation>
    <scope>NUCLEOTIDE SEQUENCE [LARGE SCALE GENOMIC DNA]</scope>
    <source>
        <strain evidence="2 3">NSJ-66</strain>
    </source>
</reference>
<evidence type="ECO:0000313" key="3">
    <source>
        <dbReference type="Proteomes" id="UP000634672"/>
    </source>
</evidence>
<dbReference type="Pfam" id="PF13754">
    <property type="entry name" value="Big_3_4"/>
    <property type="match status" value="1"/>
</dbReference>
<dbReference type="Proteomes" id="UP000634672">
    <property type="component" value="Unassembled WGS sequence"/>
</dbReference>
<gene>
    <name evidence="2" type="ORF">H8S75_32255</name>
</gene>
<protein>
    <submittedName>
        <fullName evidence="2">Ig-like domain-containing protein</fullName>
    </submittedName>
</protein>